<evidence type="ECO:0000256" key="5">
    <source>
        <dbReference type="PROSITE-ProRule" id="PRU01248"/>
    </source>
</evidence>
<feature type="domain" description="Tyr recombinase" evidence="6">
    <location>
        <begin position="202"/>
        <end position="381"/>
    </location>
</feature>
<dbReference type="Gene3D" id="1.10.150.130">
    <property type="match status" value="1"/>
</dbReference>
<evidence type="ECO:0000313" key="8">
    <source>
        <dbReference type="EMBL" id="TVU81827.1"/>
    </source>
</evidence>
<evidence type="ECO:0000259" key="7">
    <source>
        <dbReference type="PROSITE" id="PS51900"/>
    </source>
</evidence>
<evidence type="ECO:0000256" key="1">
    <source>
        <dbReference type="ARBA" id="ARBA00008857"/>
    </source>
</evidence>
<dbReference type="Pfam" id="PF13356">
    <property type="entry name" value="Arm-DNA-bind_3"/>
    <property type="match status" value="1"/>
</dbReference>
<dbReference type="RefSeq" id="WP_145240263.1">
    <property type="nucleotide sequence ID" value="NZ_VNFF01000015.1"/>
</dbReference>
<dbReference type="CDD" id="cd00801">
    <property type="entry name" value="INT_P4_C"/>
    <property type="match status" value="1"/>
</dbReference>
<accession>A0ABY3FBN5</accession>
<reference evidence="8 9" key="1">
    <citation type="submission" date="2019-07" db="EMBL/GenBank/DDBJ databases">
        <title>Diversity of Bacteria from Kongsfjorden, Arctic.</title>
        <authorList>
            <person name="Yu Y."/>
        </authorList>
    </citation>
    <scope>NUCLEOTIDE SEQUENCE [LARGE SCALE GENOMIC DNA]</scope>
    <source>
        <strain evidence="8 9">SM1927</strain>
    </source>
</reference>
<evidence type="ECO:0000256" key="4">
    <source>
        <dbReference type="ARBA" id="ARBA00023172"/>
    </source>
</evidence>
<keyword evidence="4" id="KW-0233">DNA recombination</keyword>
<dbReference type="Pfam" id="PF22022">
    <property type="entry name" value="Phage_int_M"/>
    <property type="match status" value="1"/>
</dbReference>
<dbReference type="Gene3D" id="3.30.160.390">
    <property type="entry name" value="Integrase, DNA-binding domain"/>
    <property type="match status" value="1"/>
</dbReference>
<comment type="caution">
    <text evidence="8">The sequence shown here is derived from an EMBL/GenBank/DDBJ whole genome shotgun (WGS) entry which is preliminary data.</text>
</comment>
<proteinExistence type="inferred from homology"/>
<keyword evidence="9" id="KW-1185">Reference proteome</keyword>
<protein>
    <submittedName>
        <fullName evidence="8">Tyrosine-type recombinase/integrase</fullName>
    </submittedName>
</protein>
<comment type="similarity">
    <text evidence="1">Belongs to the 'phage' integrase family.</text>
</comment>
<dbReference type="InterPro" id="IPR002104">
    <property type="entry name" value="Integrase_catalytic"/>
</dbReference>
<feature type="domain" description="Core-binding (CB)" evidence="7">
    <location>
        <begin position="98"/>
        <end position="179"/>
    </location>
</feature>
<dbReference type="PANTHER" id="PTHR30629:SF6">
    <property type="entry name" value="PROPHAGE INTEGRASE INTA-RELATED"/>
    <property type="match status" value="1"/>
</dbReference>
<dbReference type="SUPFAM" id="SSF56349">
    <property type="entry name" value="DNA breaking-rejoining enzymes"/>
    <property type="match status" value="1"/>
</dbReference>
<dbReference type="InterPro" id="IPR010998">
    <property type="entry name" value="Integrase_recombinase_N"/>
</dbReference>
<dbReference type="PROSITE" id="PS51900">
    <property type="entry name" value="CB"/>
    <property type="match status" value="1"/>
</dbReference>
<keyword evidence="3 5" id="KW-0238">DNA-binding</keyword>
<dbReference type="InterPro" id="IPR011010">
    <property type="entry name" value="DNA_brk_join_enz"/>
</dbReference>
<dbReference type="InterPro" id="IPR013762">
    <property type="entry name" value="Integrase-like_cat_sf"/>
</dbReference>
<dbReference type="Gene3D" id="1.10.443.10">
    <property type="entry name" value="Intergrase catalytic core"/>
    <property type="match status" value="1"/>
</dbReference>
<dbReference type="InterPro" id="IPR050808">
    <property type="entry name" value="Phage_Integrase"/>
</dbReference>
<organism evidence="8 9">
    <name type="scientific">Pseudoalteromonas neustonica</name>
    <dbReference type="NCBI Taxonomy" id="1840331"/>
    <lineage>
        <taxon>Bacteria</taxon>
        <taxon>Pseudomonadati</taxon>
        <taxon>Pseudomonadota</taxon>
        <taxon>Gammaproteobacteria</taxon>
        <taxon>Alteromonadales</taxon>
        <taxon>Pseudoalteromonadaceae</taxon>
        <taxon>Pseudoalteromonas</taxon>
    </lineage>
</organism>
<evidence type="ECO:0000256" key="2">
    <source>
        <dbReference type="ARBA" id="ARBA00022908"/>
    </source>
</evidence>
<dbReference type="EMBL" id="VNFF01000015">
    <property type="protein sequence ID" value="TVU81827.1"/>
    <property type="molecule type" value="Genomic_DNA"/>
</dbReference>
<keyword evidence="2" id="KW-0229">DNA integration</keyword>
<dbReference type="PANTHER" id="PTHR30629">
    <property type="entry name" value="PROPHAGE INTEGRASE"/>
    <property type="match status" value="1"/>
</dbReference>
<gene>
    <name evidence="8" type="ORF">FQP85_15390</name>
</gene>
<dbReference type="PROSITE" id="PS51898">
    <property type="entry name" value="TYR_RECOMBINASE"/>
    <property type="match status" value="1"/>
</dbReference>
<dbReference type="InterPro" id="IPR038488">
    <property type="entry name" value="Integrase_DNA-bd_sf"/>
</dbReference>
<dbReference type="InterPro" id="IPR025166">
    <property type="entry name" value="Integrase_DNA_bind_dom"/>
</dbReference>
<dbReference type="InterPro" id="IPR053876">
    <property type="entry name" value="Phage_int_M"/>
</dbReference>
<dbReference type="Pfam" id="PF00589">
    <property type="entry name" value="Phage_integrase"/>
    <property type="match status" value="1"/>
</dbReference>
<evidence type="ECO:0000256" key="3">
    <source>
        <dbReference type="ARBA" id="ARBA00023125"/>
    </source>
</evidence>
<evidence type="ECO:0000259" key="6">
    <source>
        <dbReference type="PROSITE" id="PS51898"/>
    </source>
</evidence>
<sequence length="402" mass="45781">MRLTDRKIKSIVATGKEQSFSDGNCLVLRVRANGTKSWRFKYTVNKKVTKLSLGAYPAVTLAEARSVAVNYMQLLAKGIDPKEYESTKKLEASRKLANTFLAAAELWFERKQPTVTPHHAAREWRTLEMYIFPKLQDTPLESITAIDTIEILRPLETDGKHSTIKRICQSLNQIMDYSVNHGFISANPLAKIIKVFTKNTVEHMATIKPDELPDFLTALNSSQTIQNKTKFLILWQLHTMTRSKEAAGTKWADINIEEAVWMIPAEEMKRRRAHRVPLTSATLAILEQMKPLSGHHEYVFPSERNEKSHASTYTVNAAIKRSLGYKDKLVAHGLRSVASTALHEKGYDSLLVEACLAHADENETRAAYNRSDYLEQRRPIMGWWSEFIENSSPNVTQEFTQF</sequence>
<evidence type="ECO:0000313" key="9">
    <source>
        <dbReference type="Proteomes" id="UP000317938"/>
    </source>
</evidence>
<name>A0ABY3FBN5_9GAMM</name>
<dbReference type="Proteomes" id="UP000317938">
    <property type="component" value="Unassembled WGS sequence"/>
</dbReference>
<dbReference type="InterPro" id="IPR044068">
    <property type="entry name" value="CB"/>
</dbReference>